<reference evidence="10 11" key="1">
    <citation type="submission" date="2025-04" db="UniProtKB">
        <authorList>
            <consortium name="RefSeq"/>
        </authorList>
    </citation>
    <scope>IDENTIFICATION</scope>
    <source>
        <tissue evidence="10 11">Whole organism</tissue>
    </source>
</reference>
<dbReference type="KEGG" id="foc:113204338"/>
<evidence type="ECO:0000256" key="5">
    <source>
        <dbReference type="RuleBase" id="RU004262"/>
    </source>
</evidence>
<dbReference type="PRINTS" id="PR00823">
    <property type="entry name" value="PANCLIPASE"/>
</dbReference>
<feature type="domain" description="Lipase" evidence="8">
    <location>
        <begin position="216"/>
        <end position="499"/>
    </location>
</feature>
<dbReference type="AlphaFoldDB" id="A0A6J1S255"/>
<feature type="region of interest" description="Disordered" evidence="6">
    <location>
        <begin position="505"/>
        <end position="535"/>
    </location>
</feature>
<keyword evidence="7" id="KW-0732">Signal</keyword>
<dbReference type="GeneID" id="113204338"/>
<comment type="similarity">
    <text evidence="2 5">Belongs to the AB hydrolase superfamily. Lipase family.</text>
</comment>
<dbReference type="PRINTS" id="PR00821">
    <property type="entry name" value="TAGLIPASE"/>
</dbReference>
<comment type="subcellular location">
    <subcellularLocation>
        <location evidence="1">Secreted</location>
    </subcellularLocation>
</comment>
<dbReference type="InterPro" id="IPR033906">
    <property type="entry name" value="Lipase_N"/>
</dbReference>
<evidence type="ECO:0000256" key="6">
    <source>
        <dbReference type="SAM" id="MobiDB-lite"/>
    </source>
</evidence>
<dbReference type="SUPFAM" id="SSF53474">
    <property type="entry name" value="alpha/beta-Hydrolases"/>
    <property type="match status" value="1"/>
</dbReference>
<dbReference type="PANTHER" id="PTHR11610:SF173">
    <property type="entry name" value="LIPASE DOMAIN-CONTAINING PROTEIN-RELATED"/>
    <property type="match status" value="1"/>
</dbReference>
<dbReference type="InterPro" id="IPR002331">
    <property type="entry name" value="Lipase_panc"/>
</dbReference>
<evidence type="ECO:0000313" key="9">
    <source>
        <dbReference type="Proteomes" id="UP000504606"/>
    </source>
</evidence>
<gene>
    <name evidence="10 11" type="primary">LOC113204338</name>
</gene>
<dbReference type="RefSeq" id="XP_026275284.1">
    <property type="nucleotide sequence ID" value="XM_026419499.2"/>
</dbReference>
<evidence type="ECO:0000313" key="10">
    <source>
        <dbReference type="RefSeq" id="XP_026275284.1"/>
    </source>
</evidence>
<dbReference type="RefSeq" id="XP_052129163.1">
    <property type="nucleotide sequence ID" value="XM_052273203.1"/>
</dbReference>
<feature type="signal peptide" evidence="7">
    <location>
        <begin position="1"/>
        <end position="19"/>
    </location>
</feature>
<name>A0A6J1S255_FRAOC</name>
<evidence type="ECO:0000256" key="1">
    <source>
        <dbReference type="ARBA" id="ARBA00004613"/>
    </source>
</evidence>
<sequence>MRTAVLLLVLLLLADHGLGLPTDHAQASDRSAGWPNNLWGVLRAIRDTTAASAAQSKSDTDVTNKTDLAVEPTRISPLGHVTKHVSDRVSNVFMSVRSSLWHLTGTTLASATASSVPTASAAVPQQPDLETEATSDMRGDAEDAEAEEKVAAPQSFMSSALERVRGASRAFTEMGRTVGRWGKAISDSVVGSTVNSAVGTVLQVIKGGKQDDDADHVCYPELGCFSLLEPWISSKRPLPRMNAPEDVQTQFLLYTRNATEQPWPLIAANDTVSNIRALLRDVKTFYVVHGFNDKYSAAWVQDMKDALLERVNSNVILVDWAPGAQASRNYLQAASNTRIVGAELARMVELLDDVIPLDAVHVVGHSLGAHAAGYAGKQLGGRLGRITALDAAQPAFEDQAAEVRVAPGDARFVDVLHTNGVPFIPTLGLGVMHPIGDVDFYLNGGTVQPGCFVPKLPPVQSIMDLAAIPVSVLGDMLSCSHRRAIEYFIETVRNDCRMWGRRRAGDDLDSEGDGDKNSPVVVESPSGGRNKHATWWSPPVGLPTLPTLSGFLAGVFSPGDKAAPAGTEAPPTKVKQGSFSFPFPFLASVFSSESRRGAGTNKRDVYKKDVDVRPVDGNGIADVTTLSKRATHPAIAPSDTVADASSNKPASTGSSKRSPSAGLPPPPPPPAWCTEDCLPVGLDTDLYALQHSMRGSFNVLTADHSPYCMSQESNEVD</sequence>
<evidence type="ECO:0000256" key="4">
    <source>
        <dbReference type="ARBA" id="ARBA00023157"/>
    </source>
</evidence>
<dbReference type="GO" id="GO:0016042">
    <property type="term" value="P:lipid catabolic process"/>
    <property type="evidence" value="ECO:0007669"/>
    <property type="project" value="TreeGrafter"/>
</dbReference>
<keyword evidence="3" id="KW-0964">Secreted</keyword>
<dbReference type="InterPro" id="IPR029058">
    <property type="entry name" value="AB_hydrolase_fold"/>
</dbReference>
<feature type="region of interest" description="Disordered" evidence="6">
    <location>
        <begin position="631"/>
        <end position="670"/>
    </location>
</feature>
<evidence type="ECO:0000256" key="3">
    <source>
        <dbReference type="ARBA" id="ARBA00022525"/>
    </source>
</evidence>
<proteinExistence type="inferred from homology"/>
<feature type="region of interest" description="Disordered" evidence="6">
    <location>
        <begin position="117"/>
        <end position="140"/>
    </location>
</feature>
<dbReference type="Gene3D" id="3.40.50.1820">
    <property type="entry name" value="alpha/beta hydrolase"/>
    <property type="match status" value="1"/>
</dbReference>
<dbReference type="Pfam" id="PF00151">
    <property type="entry name" value="Lipase"/>
    <property type="match status" value="1"/>
</dbReference>
<evidence type="ECO:0000259" key="8">
    <source>
        <dbReference type="Pfam" id="PF00151"/>
    </source>
</evidence>
<evidence type="ECO:0000256" key="2">
    <source>
        <dbReference type="ARBA" id="ARBA00010701"/>
    </source>
</evidence>
<evidence type="ECO:0000313" key="11">
    <source>
        <dbReference type="RefSeq" id="XP_052129163.1"/>
    </source>
</evidence>
<accession>A0A6J1S255</accession>
<keyword evidence="4" id="KW-1015">Disulfide bond</keyword>
<dbReference type="InterPro" id="IPR000734">
    <property type="entry name" value="TAG_lipase"/>
</dbReference>
<feature type="compositionally biased region" description="Polar residues" evidence="6">
    <location>
        <begin position="643"/>
        <end position="658"/>
    </location>
</feature>
<organism evidence="9 10">
    <name type="scientific">Frankliniella occidentalis</name>
    <name type="common">Western flower thrips</name>
    <name type="synonym">Euthrips occidentalis</name>
    <dbReference type="NCBI Taxonomy" id="133901"/>
    <lineage>
        <taxon>Eukaryota</taxon>
        <taxon>Metazoa</taxon>
        <taxon>Ecdysozoa</taxon>
        <taxon>Arthropoda</taxon>
        <taxon>Hexapoda</taxon>
        <taxon>Insecta</taxon>
        <taxon>Pterygota</taxon>
        <taxon>Neoptera</taxon>
        <taxon>Paraneoptera</taxon>
        <taxon>Thysanoptera</taxon>
        <taxon>Terebrantia</taxon>
        <taxon>Thripoidea</taxon>
        <taxon>Thripidae</taxon>
        <taxon>Frankliniella</taxon>
    </lineage>
</organism>
<protein>
    <submittedName>
        <fullName evidence="10 11">Uncharacterized protein LOC113204338 isoform X1</fullName>
    </submittedName>
</protein>
<dbReference type="GO" id="GO:0004806">
    <property type="term" value="F:triacylglycerol lipase activity"/>
    <property type="evidence" value="ECO:0007669"/>
    <property type="project" value="InterPro"/>
</dbReference>
<evidence type="ECO:0000256" key="7">
    <source>
        <dbReference type="SAM" id="SignalP"/>
    </source>
</evidence>
<feature type="chain" id="PRO_5044639430" evidence="7">
    <location>
        <begin position="20"/>
        <end position="717"/>
    </location>
</feature>
<dbReference type="CDD" id="cd00707">
    <property type="entry name" value="Pancreat_lipase_like"/>
    <property type="match status" value="1"/>
</dbReference>
<dbReference type="PANTHER" id="PTHR11610">
    <property type="entry name" value="LIPASE"/>
    <property type="match status" value="1"/>
</dbReference>
<dbReference type="Proteomes" id="UP000504606">
    <property type="component" value="Unplaced"/>
</dbReference>
<dbReference type="InterPro" id="IPR013818">
    <property type="entry name" value="Lipase"/>
</dbReference>
<dbReference type="OrthoDB" id="199913at2759"/>
<keyword evidence="9" id="KW-1185">Reference proteome</keyword>
<dbReference type="GO" id="GO:0005615">
    <property type="term" value="C:extracellular space"/>
    <property type="evidence" value="ECO:0007669"/>
    <property type="project" value="TreeGrafter"/>
</dbReference>